<dbReference type="SUPFAM" id="SSF48008">
    <property type="entry name" value="GntR ligand-binding domain-like"/>
    <property type="match status" value="1"/>
</dbReference>
<accession>A0ABU5RMF7</accession>
<keyword evidence="6" id="KW-1185">Reference proteome</keyword>
<sequence length="234" mass="25827">MAKADLDAPALTGIRRLSALDTVRARIALAVELRLLKPGERLPPNSDIARALGVAEITVRRALEALAEDGLIERRRGRGGGTLVAEHPPGKRVNEVVAYFESAAEVRELIDHRLVLETGLVQLVATRRPDVERLRELVARMDTATGWAEFHELDAEFHRTVAAPGPPAAVRQYETVLAELYRFYLPYPLQKLRESNGEHAKLVKALASGNREAATRITRDHVGGLHQTMFVALS</sequence>
<dbReference type="InterPro" id="IPR036388">
    <property type="entry name" value="WH-like_DNA-bd_sf"/>
</dbReference>
<dbReference type="InterPro" id="IPR036390">
    <property type="entry name" value="WH_DNA-bd_sf"/>
</dbReference>
<dbReference type="Gene3D" id="1.10.10.10">
    <property type="entry name" value="Winged helix-like DNA-binding domain superfamily/Winged helix DNA-binding domain"/>
    <property type="match status" value="1"/>
</dbReference>
<feature type="domain" description="HTH gntR-type" evidence="4">
    <location>
        <begin position="17"/>
        <end position="87"/>
    </location>
</feature>
<dbReference type="InterPro" id="IPR000524">
    <property type="entry name" value="Tscrpt_reg_HTH_GntR"/>
</dbReference>
<gene>
    <name evidence="5" type="ORF">VA596_48680</name>
</gene>
<dbReference type="RefSeq" id="WP_323337506.1">
    <property type="nucleotide sequence ID" value="NZ_JAYFSI010000023.1"/>
</dbReference>
<dbReference type="PROSITE" id="PS51197">
    <property type="entry name" value="HTH_RRF2_2"/>
    <property type="match status" value="1"/>
</dbReference>
<keyword evidence="3" id="KW-0804">Transcription</keyword>
<evidence type="ECO:0000259" key="4">
    <source>
        <dbReference type="PROSITE" id="PS50949"/>
    </source>
</evidence>
<evidence type="ECO:0000256" key="3">
    <source>
        <dbReference type="ARBA" id="ARBA00023163"/>
    </source>
</evidence>
<keyword evidence="1" id="KW-0805">Transcription regulation</keyword>
<proteinExistence type="predicted"/>
<dbReference type="SMART" id="SM00345">
    <property type="entry name" value="HTH_GNTR"/>
    <property type="match status" value="1"/>
</dbReference>
<comment type="caution">
    <text evidence="5">The sequence shown here is derived from an EMBL/GenBank/DDBJ whole genome shotgun (WGS) entry which is preliminary data.</text>
</comment>
<protein>
    <submittedName>
        <fullName evidence="5">FCD domain-containing protein</fullName>
    </submittedName>
</protein>
<dbReference type="SUPFAM" id="SSF46785">
    <property type="entry name" value="Winged helix' DNA-binding domain"/>
    <property type="match status" value="1"/>
</dbReference>
<dbReference type="PROSITE" id="PS50949">
    <property type="entry name" value="HTH_GNTR"/>
    <property type="match status" value="1"/>
</dbReference>
<evidence type="ECO:0000256" key="2">
    <source>
        <dbReference type="ARBA" id="ARBA00023125"/>
    </source>
</evidence>
<evidence type="ECO:0000313" key="5">
    <source>
        <dbReference type="EMBL" id="MEA5367481.1"/>
    </source>
</evidence>
<dbReference type="Proteomes" id="UP001304298">
    <property type="component" value="Unassembled WGS sequence"/>
</dbReference>
<evidence type="ECO:0000313" key="6">
    <source>
        <dbReference type="Proteomes" id="UP001304298"/>
    </source>
</evidence>
<reference evidence="5 6" key="1">
    <citation type="submission" date="2023-12" db="EMBL/GenBank/DDBJ databases">
        <title>Amycolatopsis sp. V23-08.</title>
        <authorList>
            <person name="Somphong A."/>
        </authorList>
    </citation>
    <scope>NUCLEOTIDE SEQUENCE [LARGE SCALE GENOMIC DNA]</scope>
    <source>
        <strain evidence="5 6">V23-08</strain>
    </source>
</reference>
<dbReference type="PRINTS" id="PR00035">
    <property type="entry name" value="HTHGNTR"/>
</dbReference>
<dbReference type="PANTHER" id="PTHR43537">
    <property type="entry name" value="TRANSCRIPTIONAL REGULATOR, GNTR FAMILY"/>
    <property type="match status" value="1"/>
</dbReference>
<dbReference type="Pfam" id="PF07729">
    <property type="entry name" value="FCD"/>
    <property type="match status" value="1"/>
</dbReference>
<name>A0ABU5RMF7_9PSEU</name>
<dbReference type="Gene3D" id="1.20.120.530">
    <property type="entry name" value="GntR ligand-binding domain-like"/>
    <property type="match status" value="1"/>
</dbReference>
<dbReference type="Pfam" id="PF00392">
    <property type="entry name" value="GntR"/>
    <property type="match status" value="1"/>
</dbReference>
<dbReference type="InterPro" id="IPR008920">
    <property type="entry name" value="TF_FadR/GntR_C"/>
</dbReference>
<keyword evidence="2" id="KW-0238">DNA-binding</keyword>
<dbReference type="InterPro" id="IPR011711">
    <property type="entry name" value="GntR_C"/>
</dbReference>
<dbReference type="InterPro" id="IPR000944">
    <property type="entry name" value="Tscrpt_reg_Rrf2"/>
</dbReference>
<organism evidence="5 6">
    <name type="scientific">Amycolatopsis heterodermiae</name>
    <dbReference type="NCBI Taxonomy" id="3110235"/>
    <lineage>
        <taxon>Bacteria</taxon>
        <taxon>Bacillati</taxon>
        <taxon>Actinomycetota</taxon>
        <taxon>Actinomycetes</taxon>
        <taxon>Pseudonocardiales</taxon>
        <taxon>Pseudonocardiaceae</taxon>
        <taxon>Amycolatopsis</taxon>
    </lineage>
</organism>
<dbReference type="SMART" id="SM00895">
    <property type="entry name" value="FCD"/>
    <property type="match status" value="1"/>
</dbReference>
<dbReference type="EMBL" id="JAYFSI010000023">
    <property type="protein sequence ID" value="MEA5367481.1"/>
    <property type="molecule type" value="Genomic_DNA"/>
</dbReference>
<evidence type="ECO:0000256" key="1">
    <source>
        <dbReference type="ARBA" id="ARBA00023015"/>
    </source>
</evidence>
<dbReference type="PANTHER" id="PTHR43537:SF24">
    <property type="entry name" value="GLUCONATE OPERON TRANSCRIPTIONAL REPRESSOR"/>
    <property type="match status" value="1"/>
</dbReference>